<proteinExistence type="predicted"/>
<evidence type="ECO:0008006" key="3">
    <source>
        <dbReference type="Google" id="ProtNLM"/>
    </source>
</evidence>
<organism evidence="1 2">
    <name type="scientific">Oceanipulchritudo coccoides</name>
    <dbReference type="NCBI Taxonomy" id="2706888"/>
    <lineage>
        <taxon>Bacteria</taxon>
        <taxon>Pseudomonadati</taxon>
        <taxon>Verrucomicrobiota</taxon>
        <taxon>Opitutia</taxon>
        <taxon>Puniceicoccales</taxon>
        <taxon>Oceanipulchritudinaceae</taxon>
        <taxon>Oceanipulchritudo</taxon>
    </lineage>
</organism>
<dbReference type="AlphaFoldDB" id="A0A6B2LZJ8"/>
<dbReference type="Proteomes" id="UP000478417">
    <property type="component" value="Unassembled WGS sequence"/>
</dbReference>
<accession>A0A6B2LZJ8</accession>
<protein>
    <recommendedName>
        <fullName evidence="3">Lipoprotein</fullName>
    </recommendedName>
</protein>
<evidence type="ECO:0000313" key="2">
    <source>
        <dbReference type="Proteomes" id="UP000478417"/>
    </source>
</evidence>
<name>A0A6B2LZJ8_9BACT</name>
<evidence type="ECO:0000313" key="1">
    <source>
        <dbReference type="EMBL" id="NDV60925.1"/>
    </source>
</evidence>
<gene>
    <name evidence="1" type="ORF">G0Q06_00500</name>
</gene>
<dbReference type="EMBL" id="JAAGNX010000001">
    <property type="protein sequence ID" value="NDV60925.1"/>
    <property type="molecule type" value="Genomic_DNA"/>
</dbReference>
<dbReference type="RefSeq" id="WP_163961383.1">
    <property type="nucleotide sequence ID" value="NZ_JAAGNX010000001.1"/>
</dbReference>
<sequence>MKKPFLYLIAFSIAFTGCGKKEDPAMEAAASEAPAEETVEKAMTETANSLMASGTEAVEKAVEVAAAKVAEVDFTNLSWDDVSTVSFEDKMKLASWATGQADSWKGKLTEAAAGQGLNMLSKMGDSGWQGALAKVVESINAVRESSPETYELARGALVSAWMTFEEQASSFLGK</sequence>
<reference evidence="1 2" key="1">
    <citation type="submission" date="2020-02" db="EMBL/GenBank/DDBJ databases">
        <title>Albibacoteraceae fam. nov., the first described family within the subdivision 4 Verrucomicrobia.</title>
        <authorList>
            <person name="Xi F."/>
        </authorList>
    </citation>
    <scope>NUCLEOTIDE SEQUENCE [LARGE SCALE GENOMIC DNA]</scope>
    <source>
        <strain evidence="1 2">CK1056</strain>
    </source>
</reference>
<comment type="caution">
    <text evidence="1">The sequence shown here is derived from an EMBL/GenBank/DDBJ whole genome shotgun (WGS) entry which is preliminary data.</text>
</comment>
<dbReference type="PROSITE" id="PS51257">
    <property type="entry name" value="PROKAR_LIPOPROTEIN"/>
    <property type="match status" value="1"/>
</dbReference>
<keyword evidence="2" id="KW-1185">Reference proteome</keyword>